<reference evidence="2 3" key="1">
    <citation type="journal article" date="2013" name="BMC Genomics">
        <title>The miniature genome of a carnivorous plant Genlisea aurea contains a low number of genes and short non-coding sequences.</title>
        <authorList>
            <person name="Leushkin E.V."/>
            <person name="Sutormin R.A."/>
            <person name="Nabieva E.R."/>
            <person name="Penin A.A."/>
            <person name="Kondrashov A.S."/>
            <person name="Logacheva M.D."/>
        </authorList>
    </citation>
    <scope>NUCLEOTIDE SEQUENCE [LARGE SCALE GENOMIC DNA]</scope>
</reference>
<keyword evidence="1" id="KW-0812">Transmembrane</keyword>
<keyword evidence="1" id="KW-0472">Membrane</keyword>
<dbReference type="InterPro" id="IPR018710">
    <property type="entry name" value="DUF2232"/>
</dbReference>
<feature type="non-terminal residue" evidence="2">
    <location>
        <position position="1"/>
    </location>
</feature>
<feature type="transmembrane region" description="Helical" evidence="1">
    <location>
        <begin position="125"/>
        <end position="149"/>
    </location>
</feature>
<protein>
    <recommendedName>
        <fullName evidence="4">DUF2232 domain-containing protein</fullName>
    </recommendedName>
</protein>
<keyword evidence="3" id="KW-1185">Reference proteome</keyword>
<name>S8DAQ2_9LAMI</name>
<keyword evidence="1" id="KW-1133">Transmembrane helix</keyword>
<feature type="transmembrane region" description="Helical" evidence="1">
    <location>
        <begin position="83"/>
        <end position="105"/>
    </location>
</feature>
<evidence type="ECO:0000256" key="1">
    <source>
        <dbReference type="SAM" id="Phobius"/>
    </source>
</evidence>
<dbReference type="PANTHER" id="PTHR37185:SF3">
    <property type="entry name" value="MEMBRANE PROTEIN"/>
    <property type="match status" value="1"/>
</dbReference>
<gene>
    <name evidence="2" type="ORF">M569_00157</name>
</gene>
<feature type="transmembrane region" description="Helical" evidence="1">
    <location>
        <begin position="182"/>
        <end position="211"/>
    </location>
</feature>
<dbReference type="PANTHER" id="PTHR37185">
    <property type="entry name" value="MEMBRANE PROTEIN"/>
    <property type="match status" value="1"/>
</dbReference>
<feature type="transmembrane region" description="Helical" evidence="1">
    <location>
        <begin position="57"/>
        <end position="76"/>
    </location>
</feature>
<proteinExistence type="predicted"/>
<evidence type="ECO:0000313" key="3">
    <source>
        <dbReference type="Proteomes" id="UP000015453"/>
    </source>
</evidence>
<organism evidence="2 3">
    <name type="scientific">Genlisea aurea</name>
    <dbReference type="NCBI Taxonomy" id="192259"/>
    <lineage>
        <taxon>Eukaryota</taxon>
        <taxon>Viridiplantae</taxon>
        <taxon>Streptophyta</taxon>
        <taxon>Embryophyta</taxon>
        <taxon>Tracheophyta</taxon>
        <taxon>Spermatophyta</taxon>
        <taxon>Magnoliopsida</taxon>
        <taxon>eudicotyledons</taxon>
        <taxon>Gunneridae</taxon>
        <taxon>Pentapetalae</taxon>
        <taxon>asterids</taxon>
        <taxon>lamiids</taxon>
        <taxon>Lamiales</taxon>
        <taxon>Lentibulariaceae</taxon>
        <taxon>Genlisea</taxon>
    </lineage>
</organism>
<dbReference type="Proteomes" id="UP000015453">
    <property type="component" value="Unassembled WGS sequence"/>
</dbReference>
<comment type="caution">
    <text evidence="2">The sequence shown here is derived from an EMBL/GenBank/DDBJ whole genome shotgun (WGS) entry which is preliminary data.</text>
</comment>
<feature type="non-terminal residue" evidence="2">
    <location>
        <position position="227"/>
    </location>
</feature>
<evidence type="ECO:0000313" key="2">
    <source>
        <dbReference type="EMBL" id="EPS74596.1"/>
    </source>
</evidence>
<accession>S8DAQ2</accession>
<dbReference type="AlphaFoldDB" id="S8DAQ2"/>
<evidence type="ECO:0008006" key="4">
    <source>
        <dbReference type="Google" id="ProtNLM"/>
    </source>
</evidence>
<sequence>TSFSGGNSEVDDDEGFDEYLAEDGEVYRKTLRLVECSMFAAVSGLAFLLSNSLAIEKYLACAFALPIVLTTMKWGIAAGRKAVVATSVLLFALSGPVKAITYLLLHGLLGFAMGISWRLKMNWSSSVLFCSLVRAVGALGNVAVASYFLGENILALITVNVHAIVTYLVSSMGVVWVPSMSFVYLIFGSLLLINCATFVFLLHVLYAVLFAKLGKKSEIRLPKWLDS</sequence>
<feature type="transmembrane region" description="Helical" evidence="1">
    <location>
        <begin position="33"/>
        <end position="51"/>
    </location>
</feature>
<dbReference type="OrthoDB" id="2019412at2759"/>
<feature type="transmembrane region" description="Helical" evidence="1">
    <location>
        <begin position="156"/>
        <end position="176"/>
    </location>
</feature>
<dbReference type="Pfam" id="PF09991">
    <property type="entry name" value="DUF2232"/>
    <property type="match status" value="1"/>
</dbReference>
<dbReference type="EMBL" id="AUSU01000033">
    <property type="protein sequence ID" value="EPS74596.1"/>
    <property type="molecule type" value="Genomic_DNA"/>
</dbReference>